<gene>
    <name evidence="4" type="ORF">SAMN04488561_1428</name>
</gene>
<organism evidence="4 5">
    <name type="scientific">Jiangella alba</name>
    <dbReference type="NCBI Taxonomy" id="561176"/>
    <lineage>
        <taxon>Bacteria</taxon>
        <taxon>Bacillati</taxon>
        <taxon>Actinomycetota</taxon>
        <taxon>Actinomycetes</taxon>
        <taxon>Jiangellales</taxon>
        <taxon>Jiangellaceae</taxon>
        <taxon>Jiangella</taxon>
    </lineage>
</organism>
<dbReference type="InterPro" id="IPR012340">
    <property type="entry name" value="NA-bd_OB-fold"/>
</dbReference>
<keyword evidence="1 2" id="KW-0238">DNA-binding</keyword>
<dbReference type="AlphaFoldDB" id="A0A1H5J655"/>
<dbReference type="Gene3D" id="2.40.50.140">
    <property type="entry name" value="Nucleic acid-binding proteins"/>
    <property type="match status" value="1"/>
</dbReference>
<feature type="compositionally biased region" description="Pro residues" evidence="3">
    <location>
        <begin position="144"/>
        <end position="156"/>
    </location>
</feature>
<dbReference type="PROSITE" id="PS50935">
    <property type="entry name" value="SSB"/>
    <property type="match status" value="1"/>
</dbReference>
<dbReference type="InterPro" id="IPR000424">
    <property type="entry name" value="Primosome_PriB/ssb"/>
</dbReference>
<dbReference type="GO" id="GO:0003697">
    <property type="term" value="F:single-stranded DNA binding"/>
    <property type="evidence" value="ECO:0007669"/>
    <property type="project" value="InterPro"/>
</dbReference>
<dbReference type="RefSeq" id="WP_069114539.1">
    <property type="nucleotide sequence ID" value="NZ_FNUC01000003.1"/>
</dbReference>
<sequence length="156" mass="17587">MKICQALHCHITHEPRLTFPKPDQARLWVRVGINHHQRNEAGGWDDLPKTFHDLVQFGKGAERSFERLRVGDNIIALGTVRTYTTNVDGTEEKAEQFVASRIGHDLNTTDYTVQRRRSATQQRTPDRNPPATPAAAHGDRKHPPPAPPPPAEPINR</sequence>
<evidence type="ECO:0000256" key="3">
    <source>
        <dbReference type="SAM" id="MobiDB-lite"/>
    </source>
</evidence>
<evidence type="ECO:0000256" key="1">
    <source>
        <dbReference type="ARBA" id="ARBA00023125"/>
    </source>
</evidence>
<evidence type="ECO:0000256" key="2">
    <source>
        <dbReference type="PROSITE-ProRule" id="PRU00252"/>
    </source>
</evidence>
<dbReference type="EMBL" id="FNUC01000003">
    <property type="protein sequence ID" value="SEE47108.1"/>
    <property type="molecule type" value="Genomic_DNA"/>
</dbReference>
<dbReference type="Proteomes" id="UP000181980">
    <property type="component" value="Unassembled WGS sequence"/>
</dbReference>
<dbReference type="STRING" id="561176.SAMN04488561_1428"/>
<name>A0A1H5J655_9ACTN</name>
<feature type="region of interest" description="Disordered" evidence="3">
    <location>
        <begin position="98"/>
        <end position="156"/>
    </location>
</feature>
<evidence type="ECO:0000313" key="5">
    <source>
        <dbReference type="Proteomes" id="UP000181980"/>
    </source>
</evidence>
<protein>
    <submittedName>
        <fullName evidence="4">Single-stranded DNA-binding protein</fullName>
    </submittedName>
</protein>
<reference evidence="5" key="1">
    <citation type="submission" date="2016-10" db="EMBL/GenBank/DDBJ databases">
        <authorList>
            <person name="Varghese N."/>
            <person name="Submissions S."/>
        </authorList>
    </citation>
    <scope>NUCLEOTIDE SEQUENCE [LARGE SCALE GENOMIC DNA]</scope>
    <source>
        <strain evidence="5">DSM 45237</strain>
    </source>
</reference>
<evidence type="ECO:0000313" key="4">
    <source>
        <dbReference type="EMBL" id="SEE47108.1"/>
    </source>
</evidence>
<dbReference type="SUPFAM" id="SSF50249">
    <property type="entry name" value="Nucleic acid-binding proteins"/>
    <property type="match status" value="1"/>
</dbReference>
<keyword evidence="5" id="KW-1185">Reference proteome</keyword>
<proteinExistence type="predicted"/>
<accession>A0A1H5J655</accession>